<feature type="transmembrane region" description="Helical" evidence="2">
    <location>
        <begin position="160"/>
        <end position="182"/>
    </location>
</feature>
<reference evidence="3 4" key="1">
    <citation type="journal article" date="2023" name="Microbiol. Spectr.">
        <title>Symbiosis of Carpenter Bees with Uncharacterized Lactic Acid Bacteria Showing NAD Auxotrophy.</title>
        <authorList>
            <person name="Kawasaki S."/>
            <person name="Ozawa K."/>
            <person name="Mori T."/>
            <person name="Yamamoto A."/>
            <person name="Ito M."/>
            <person name="Ohkuma M."/>
            <person name="Sakamoto M."/>
            <person name="Matsutani M."/>
        </authorList>
    </citation>
    <scope>NUCLEOTIDE SEQUENCE [LARGE SCALE GENOMIC DNA]</scope>
    <source>
        <strain evidence="3 4">Kim37-2</strain>
    </source>
</reference>
<keyword evidence="4" id="KW-1185">Reference proteome</keyword>
<accession>A0ABM8B6Z6</accession>
<organism evidence="3 4">
    <name type="scientific">Bombiscardovia nodaiensis</name>
    <dbReference type="NCBI Taxonomy" id="2932181"/>
    <lineage>
        <taxon>Bacteria</taxon>
        <taxon>Bacillati</taxon>
        <taxon>Actinomycetota</taxon>
        <taxon>Actinomycetes</taxon>
        <taxon>Bifidobacteriales</taxon>
        <taxon>Bifidobacteriaceae</taxon>
        <taxon>Bombiscardovia</taxon>
    </lineage>
</organism>
<evidence type="ECO:0000256" key="2">
    <source>
        <dbReference type="SAM" id="Phobius"/>
    </source>
</evidence>
<feature type="region of interest" description="Disordered" evidence="1">
    <location>
        <begin position="1"/>
        <end position="40"/>
    </location>
</feature>
<keyword evidence="2" id="KW-0812">Transmembrane</keyword>
<proteinExistence type="predicted"/>
<feature type="transmembrane region" description="Helical" evidence="2">
    <location>
        <begin position="52"/>
        <end position="69"/>
    </location>
</feature>
<name>A0ABM8B6Z6_9BIFI</name>
<dbReference type="InterPro" id="IPR017195">
    <property type="entry name" value="ABC_thiamin-permease_prd"/>
</dbReference>
<keyword evidence="2" id="KW-0472">Membrane</keyword>
<sequence>MSTNLQPSSLEHPDEHQSEQAAQPYPQSETRRVPSASTPAAAPSLRWRPVDIAVGAALGVVSGLIYWASSALSSWIFPLMTALLPGLAGLLHGLFYFPVTLNLLIIRKPGAAVYTNLVAVLVELLFGNAYGSGMIVLEALMQGLCAELVFGLFRYRRWTLGLTCAAGLLVALVYNGFLLAFFYQGVSFFSPRGIIGTICEAISGIVLAGGLSWLLFKAIAQTGALDRFASGRAVRASTE</sequence>
<feature type="transmembrane region" description="Helical" evidence="2">
    <location>
        <begin position="194"/>
        <end position="216"/>
    </location>
</feature>
<dbReference type="Proteomes" id="UP001321766">
    <property type="component" value="Chromosome"/>
</dbReference>
<gene>
    <name evidence="3" type="ORF">KIM372_05230</name>
</gene>
<feature type="transmembrane region" description="Helical" evidence="2">
    <location>
        <begin position="111"/>
        <end position="129"/>
    </location>
</feature>
<feature type="compositionally biased region" description="Polar residues" evidence="1">
    <location>
        <begin position="19"/>
        <end position="28"/>
    </location>
</feature>
<evidence type="ECO:0000313" key="4">
    <source>
        <dbReference type="Proteomes" id="UP001321766"/>
    </source>
</evidence>
<feature type="transmembrane region" description="Helical" evidence="2">
    <location>
        <begin position="75"/>
        <end position="99"/>
    </location>
</feature>
<evidence type="ECO:0000313" key="3">
    <source>
        <dbReference type="EMBL" id="BDR52616.1"/>
    </source>
</evidence>
<protein>
    <submittedName>
        <fullName evidence="3">ABC transporter permease</fullName>
    </submittedName>
</protein>
<feature type="transmembrane region" description="Helical" evidence="2">
    <location>
        <begin position="135"/>
        <end position="153"/>
    </location>
</feature>
<keyword evidence="2" id="KW-1133">Transmembrane helix</keyword>
<dbReference type="EMBL" id="AP026798">
    <property type="protein sequence ID" value="BDR52616.1"/>
    <property type="molecule type" value="Genomic_DNA"/>
</dbReference>
<dbReference type="Pfam" id="PF09819">
    <property type="entry name" value="ABC_cobalt"/>
    <property type="match status" value="1"/>
</dbReference>
<evidence type="ECO:0000256" key="1">
    <source>
        <dbReference type="SAM" id="MobiDB-lite"/>
    </source>
</evidence>